<organism evidence="1 2">
    <name type="scientific">Candidatus Bilophila faecipullorum</name>
    <dbReference type="NCBI Taxonomy" id="2838482"/>
    <lineage>
        <taxon>Bacteria</taxon>
        <taxon>Pseudomonadati</taxon>
        <taxon>Thermodesulfobacteriota</taxon>
        <taxon>Desulfovibrionia</taxon>
        <taxon>Desulfovibrionales</taxon>
        <taxon>Desulfovibrionaceae</taxon>
        <taxon>Bilophila</taxon>
    </lineage>
</organism>
<gene>
    <name evidence="1" type="ORF">H9874_08045</name>
</gene>
<reference evidence="1" key="1">
    <citation type="journal article" date="2021" name="PeerJ">
        <title>Extensive microbial diversity within the chicken gut microbiome revealed by metagenomics and culture.</title>
        <authorList>
            <person name="Gilroy R."/>
            <person name="Ravi A."/>
            <person name="Getino M."/>
            <person name="Pursley I."/>
            <person name="Horton D.L."/>
            <person name="Alikhan N.F."/>
            <person name="Baker D."/>
            <person name="Gharbi K."/>
            <person name="Hall N."/>
            <person name="Watson M."/>
            <person name="Adriaenssens E.M."/>
            <person name="Foster-Nyarko E."/>
            <person name="Jarju S."/>
            <person name="Secka A."/>
            <person name="Antonio M."/>
            <person name="Oren A."/>
            <person name="Chaudhuri R.R."/>
            <person name="La Ragione R."/>
            <person name="Hildebrand F."/>
            <person name="Pallen M.J."/>
        </authorList>
    </citation>
    <scope>NUCLEOTIDE SEQUENCE</scope>
    <source>
        <strain evidence="1">ChiSxjej5B17-1746</strain>
    </source>
</reference>
<sequence>MNDNTPRQPNQRLVLHLDNGTELRFIGRLFAGGSWYDEESGVLTRQKLYATPSGEHIYSIVSGRGPVRSRRAYRVALHGDACTISDGSTRMTLDLETLMFAVRALAGLDQDDATLDMVEETLRAANC</sequence>
<reference evidence="1" key="2">
    <citation type="submission" date="2021-04" db="EMBL/GenBank/DDBJ databases">
        <authorList>
            <person name="Gilroy R."/>
        </authorList>
    </citation>
    <scope>NUCLEOTIDE SEQUENCE</scope>
    <source>
        <strain evidence="1">ChiSxjej5B17-1746</strain>
    </source>
</reference>
<dbReference type="Proteomes" id="UP000824264">
    <property type="component" value="Unassembled WGS sequence"/>
</dbReference>
<comment type="caution">
    <text evidence="1">The sequence shown here is derived from an EMBL/GenBank/DDBJ whole genome shotgun (WGS) entry which is preliminary data.</text>
</comment>
<protein>
    <submittedName>
        <fullName evidence="1">Uncharacterized protein</fullName>
    </submittedName>
</protein>
<evidence type="ECO:0000313" key="1">
    <source>
        <dbReference type="EMBL" id="HIW79079.1"/>
    </source>
</evidence>
<name>A0A9D1U8X0_9BACT</name>
<accession>A0A9D1U8X0</accession>
<dbReference type="AlphaFoldDB" id="A0A9D1U8X0"/>
<dbReference type="EMBL" id="DXGI01000309">
    <property type="protein sequence ID" value="HIW79079.1"/>
    <property type="molecule type" value="Genomic_DNA"/>
</dbReference>
<evidence type="ECO:0000313" key="2">
    <source>
        <dbReference type="Proteomes" id="UP000824264"/>
    </source>
</evidence>
<proteinExistence type="predicted"/>